<sequence length="453" mass="50322">MKTSSIEKSVPEVRMGDAELRRTDRAHVWHPYSNIDRILEDDFPLIERAEGCYIYDSNGKSYLDGIASWWCVNFGHSHPELLRAIEEQSRSLQNVILAGMSHRNVISLSQKLSALSPIPDSHCYFTGDGASAVEAALRIALHYWENRGYTQRKKFFCLKDAYHGDTLGAISVGYVERFHHQLSGLLQDNYRAMSPHCAACPFGLEPDFCDTECFAGMEGLFAQHAAECAAVIVEPLCQGAGGIRLYPEDYLLKLRVLCDRYNVLLICDEIAVGFGRSGSMFASERAGVRPDLMTVGKGLTGGYLPMSAVLASDEIYQSFRPSRGGETFFHGHTYSGNPIVSALALRALDLYSEERVLERIQPLIPLLAEECRALQKEFLPRSYSSAKGMIGAIEICAAEGGAKRAAGLAEAAWQRGLYLRPLGSVLYLWPPLLISEVELRFCFQVLRDCLQNS</sequence>
<evidence type="ECO:0000313" key="10">
    <source>
        <dbReference type="EMBL" id="WGK69219.1"/>
    </source>
</evidence>
<comment type="pathway">
    <text evidence="2 9">Cofactor biosynthesis; biotin biosynthesis; 7,8-diaminononanoate from 8-amino-7-oxononanoate (SAM route): step 1/1.</text>
</comment>
<keyword evidence="7 9" id="KW-0663">Pyridoxal phosphate</keyword>
<dbReference type="Proteomes" id="UP001228690">
    <property type="component" value="Chromosome"/>
</dbReference>
<dbReference type="InterPro" id="IPR049704">
    <property type="entry name" value="Aminotrans_3_PPA_site"/>
</dbReference>
<dbReference type="PIRSF" id="PIRSF000521">
    <property type="entry name" value="Transaminase_4ab_Lys_Orn"/>
    <property type="match status" value="1"/>
</dbReference>
<comment type="catalytic activity">
    <reaction evidence="8 9">
        <text>(8S)-8-amino-7-oxononanoate + S-adenosyl-L-methionine = S-adenosyl-4-methylsulfanyl-2-oxobutanoate + (7R,8S)-7,8-diammoniononanoate</text>
        <dbReference type="Rhea" id="RHEA:16861"/>
        <dbReference type="ChEBI" id="CHEBI:16490"/>
        <dbReference type="ChEBI" id="CHEBI:59789"/>
        <dbReference type="ChEBI" id="CHEBI:149468"/>
        <dbReference type="ChEBI" id="CHEBI:149469"/>
        <dbReference type="EC" id="2.6.1.62"/>
    </reaction>
</comment>
<proteinExistence type="inferred from homology"/>
<dbReference type="NCBIfam" id="TIGR00508">
    <property type="entry name" value="bioA"/>
    <property type="match status" value="1"/>
</dbReference>
<dbReference type="Gene3D" id="3.40.640.10">
    <property type="entry name" value="Type I PLP-dependent aspartate aminotransferase-like (Major domain)"/>
    <property type="match status" value="1"/>
</dbReference>
<dbReference type="InterPro" id="IPR015422">
    <property type="entry name" value="PyrdxlP-dep_Trfase_small"/>
</dbReference>
<keyword evidence="11" id="KW-1185">Reference proteome</keyword>
<dbReference type="EC" id="2.6.1.62" evidence="9"/>
<name>A0ABY8MK85_9SPIO</name>
<feature type="binding site" evidence="9">
    <location>
        <position position="162"/>
    </location>
    <ligand>
        <name>substrate</name>
    </ligand>
</feature>
<evidence type="ECO:0000256" key="7">
    <source>
        <dbReference type="ARBA" id="ARBA00022898"/>
    </source>
</evidence>
<keyword evidence="4 9" id="KW-0808">Transferase</keyword>
<comment type="function">
    <text evidence="9">Catalyzes the transfer of the alpha-amino group from S-adenosyl-L-methionine (SAM) to 7-keto-8-aminopelargonic acid (KAPA) to form 7,8-diaminopelargonic acid (DAPA). It is the only aminotransferase known to utilize SAM as an amino donor.</text>
</comment>
<evidence type="ECO:0000256" key="2">
    <source>
        <dbReference type="ARBA" id="ARBA00005063"/>
    </source>
</evidence>
<keyword evidence="9" id="KW-0963">Cytoplasm</keyword>
<comment type="cofactor">
    <cofactor evidence="1 9">
        <name>pyridoxal 5'-phosphate</name>
        <dbReference type="ChEBI" id="CHEBI:597326"/>
    </cofactor>
</comment>
<dbReference type="Pfam" id="PF00202">
    <property type="entry name" value="Aminotran_3"/>
    <property type="match status" value="1"/>
</dbReference>
<feature type="binding site" evidence="9">
    <location>
        <position position="331"/>
    </location>
    <ligand>
        <name>substrate</name>
    </ligand>
</feature>
<accession>A0ABY8MK85</accession>
<dbReference type="InterPro" id="IPR015424">
    <property type="entry name" value="PyrdxlP-dep_Trfase"/>
</dbReference>
<gene>
    <name evidence="9 10" type="primary">bioA</name>
    <name evidence="10" type="ORF">P0082_12190</name>
</gene>
<feature type="binding site" evidence="9">
    <location>
        <position position="69"/>
    </location>
    <ligand>
        <name>substrate</name>
    </ligand>
</feature>
<dbReference type="InterPro" id="IPR005814">
    <property type="entry name" value="Aminotrans_3"/>
</dbReference>
<evidence type="ECO:0000256" key="8">
    <source>
        <dbReference type="ARBA" id="ARBA00048449"/>
    </source>
</evidence>
<evidence type="ECO:0000256" key="6">
    <source>
        <dbReference type="ARBA" id="ARBA00022756"/>
    </source>
</evidence>
<feature type="binding site" evidence="9">
    <location>
        <position position="297"/>
    </location>
    <ligand>
        <name>substrate</name>
    </ligand>
</feature>
<evidence type="ECO:0000256" key="3">
    <source>
        <dbReference type="ARBA" id="ARBA00022576"/>
    </source>
</evidence>
<feature type="site" description="Participates in the substrate recognition with KAPA and in a stacking interaction with the adenine ring of SAM" evidence="9">
    <location>
        <position position="32"/>
    </location>
</feature>
<reference evidence="10 11" key="1">
    <citation type="submission" date="2023-04" db="EMBL/GenBank/DDBJ databases">
        <title>Spirochaete genome identified in red abalone sample constitutes a novel genus.</title>
        <authorList>
            <person name="Sharma S.P."/>
            <person name="Purcell C.M."/>
            <person name="Hyde J.R."/>
            <person name="Severin A.J."/>
        </authorList>
    </citation>
    <scope>NUCLEOTIDE SEQUENCE [LARGE SCALE GENOMIC DNA]</scope>
    <source>
        <strain evidence="10 11">SP-2023</strain>
    </source>
</reference>
<dbReference type="Gene3D" id="3.90.1150.10">
    <property type="entry name" value="Aspartate Aminotransferase, domain 1"/>
    <property type="match status" value="1"/>
</dbReference>
<comment type="similarity">
    <text evidence="9">Belongs to the class-III pyridoxal-phosphate-dependent aminotransferase family. BioA subfamily.</text>
</comment>
<evidence type="ECO:0000256" key="4">
    <source>
        <dbReference type="ARBA" id="ARBA00022679"/>
    </source>
</evidence>
<keyword evidence="3 9" id="KW-0032">Aminotransferase</keyword>
<evidence type="ECO:0000256" key="1">
    <source>
        <dbReference type="ARBA" id="ARBA00001933"/>
    </source>
</evidence>
<keyword evidence="6 9" id="KW-0093">Biotin biosynthesis</keyword>
<evidence type="ECO:0000256" key="5">
    <source>
        <dbReference type="ARBA" id="ARBA00022691"/>
    </source>
</evidence>
<evidence type="ECO:0000256" key="9">
    <source>
        <dbReference type="HAMAP-Rule" id="MF_00834"/>
    </source>
</evidence>
<dbReference type="RefSeq" id="WP_326927407.1">
    <property type="nucleotide sequence ID" value="NZ_CP123443.1"/>
</dbReference>
<protein>
    <recommendedName>
        <fullName evidence="9">Adenosylmethionine-8-amino-7-oxononanoate aminotransferase</fullName>
        <ecNumber evidence="9">2.6.1.62</ecNumber>
    </recommendedName>
    <alternativeName>
        <fullName evidence="9">7,8-diamino-pelargonic acid aminotransferase</fullName>
        <shortName evidence="9">DAPA AT</shortName>
        <shortName evidence="9">DAPA aminotransferase</shortName>
    </alternativeName>
    <alternativeName>
        <fullName evidence="9">7,8-diaminononanoate synthase</fullName>
        <shortName evidence="9">DANS</shortName>
    </alternativeName>
    <alternativeName>
        <fullName evidence="9">Diaminopelargonic acid synthase</fullName>
    </alternativeName>
</protein>
<comment type="subunit">
    <text evidence="9">Homodimer.</text>
</comment>
<dbReference type="HAMAP" id="MF_00834">
    <property type="entry name" value="BioA"/>
    <property type="match status" value="1"/>
</dbReference>
<dbReference type="EMBL" id="CP123443">
    <property type="protein sequence ID" value="WGK69219.1"/>
    <property type="molecule type" value="Genomic_DNA"/>
</dbReference>
<keyword evidence="5 9" id="KW-0949">S-adenosyl-L-methionine</keyword>
<feature type="binding site" evidence="9">
    <location>
        <begin position="332"/>
        <end position="333"/>
    </location>
    <ligand>
        <name>pyridoxal 5'-phosphate</name>
        <dbReference type="ChEBI" id="CHEBI:597326"/>
    </ligand>
</feature>
<feature type="binding site" evidence="9">
    <location>
        <position position="268"/>
    </location>
    <ligand>
        <name>pyridoxal 5'-phosphate</name>
        <dbReference type="ChEBI" id="CHEBI:597326"/>
    </ligand>
</feature>
<organism evidence="10 11">
    <name type="scientific">Candidatus Haliotispira prima</name>
    <dbReference type="NCBI Taxonomy" id="3034016"/>
    <lineage>
        <taxon>Bacteria</taxon>
        <taxon>Pseudomonadati</taxon>
        <taxon>Spirochaetota</taxon>
        <taxon>Spirochaetia</taxon>
        <taxon>Spirochaetales</taxon>
        <taxon>Spirochaetaceae</taxon>
        <taxon>Candidatus Haliotispira</taxon>
    </lineage>
</organism>
<comment type="subcellular location">
    <subcellularLocation>
        <location evidence="9">Cytoplasm</location>
    </subcellularLocation>
</comment>
<dbReference type="CDD" id="cd00610">
    <property type="entry name" value="OAT_like"/>
    <property type="match status" value="1"/>
</dbReference>
<dbReference type="SUPFAM" id="SSF53383">
    <property type="entry name" value="PLP-dependent transferases"/>
    <property type="match status" value="1"/>
</dbReference>
<dbReference type="InterPro" id="IPR015421">
    <property type="entry name" value="PyrdxlP-dep_Trfase_major"/>
</dbReference>
<dbReference type="PROSITE" id="PS00600">
    <property type="entry name" value="AA_TRANSFER_CLASS_3"/>
    <property type="match status" value="1"/>
</dbReference>
<dbReference type="PANTHER" id="PTHR42684">
    <property type="entry name" value="ADENOSYLMETHIONINE-8-AMINO-7-OXONONANOATE AMINOTRANSFERASE"/>
    <property type="match status" value="1"/>
</dbReference>
<evidence type="ECO:0000313" key="11">
    <source>
        <dbReference type="Proteomes" id="UP001228690"/>
    </source>
</evidence>
<dbReference type="GO" id="GO:0004015">
    <property type="term" value="F:adenosylmethionine-8-amino-7-oxononanoate transaminase activity"/>
    <property type="evidence" value="ECO:0007669"/>
    <property type="project" value="UniProtKB-EC"/>
</dbReference>
<feature type="binding site" evidence="9">
    <location>
        <position position="420"/>
    </location>
    <ligand>
        <name>substrate</name>
    </ligand>
</feature>
<dbReference type="PANTHER" id="PTHR42684:SF3">
    <property type="entry name" value="ADENOSYLMETHIONINE-8-AMINO-7-OXONONANOATE AMINOTRANSFERASE"/>
    <property type="match status" value="1"/>
</dbReference>
<dbReference type="InterPro" id="IPR005815">
    <property type="entry name" value="BioA"/>
</dbReference>
<feature type="binding site" evidence="9">
    <location>
        <begin position="129"/>
        <end position="130"/>
    </location>
    <ligand>
        <name>pyridoxal 5'-phosphate</name>
        <dbReference type="ChEBI" id="CHEBI:597326"/>
    </ligand>
</feature>
<feature type="modified residue" description="N6-(pyridoxal phosphate)lysine" evidence="9">
    <location>
        <position position="297"/>
    </location>
</feature>